<dbReference type="PANTHER" id="PTHR45832:SF22">
    <property type="entry name" value="SERINE_THREONINE-PROTEIN KINASE SAMKA-RELATED"/>
    <property type="match status" value="1"/>
</dbReference>
<dbReference type="GO" id="GO:0005524">
    <property type="term" value="F:ATP binding"/>
    <property type="evidence" value="ECO:0007669"/>
    <property type="project" value="UniProtKB-KW"/>
</dbReference>
<dbReference type="OrthoDB" id="1022360at2759"/>
<keyword evidence="4" id="KW-0067">ATP-binding</keyword>
<organism evidence="5">
    <name type="scientific">Oppiella nova</name>
    <dbReference type="NCBI Taxonomy" id="334625"/>
    <lineage>
        <taxon>Eukaryota</taxon>
        <taxon>Metazoa</taxon>
        <taxon>Ecdysozoa</taxon>
        <taxon>Arthropoda</taxon>
        <taxon>Chelicerata</taxon>
        <taxon>Arachnida</taxon>
        <taxon>Acari</taxon>
        <taxon>Acariformes</taxon>
        <taxon>Sarcoptiformes</taxon>
        <taxon>Oribatida</taxon>
        <taxon>Brachypylina</taxon>
        <taxon>Oppioidea</taxon>
        <taxon>Oppiidae</taxon>
        <taxon>Oppiella</taxon>
    </lineage>
</organism>
<evidence type="ECO:0000313" key="5">
    <source>
        <dbReference type="EMBL" id="CAD7652026.1"/>
    </source>
</evidence>
<dbReference type="EMBL" id="OC919906">
    <property type="protein sequence ID" value="CAD7652026.1"/>
    <property type="molecule type" value="Genomic_DNA"/>
</dbReference>
<dbReference type="PANTHER" id="PTHR45832">
    <property type="entry name" value="SERINE/THREONINE-PROTEIN KINASE SAMKA-RELATED-RELATED"/>
    <property type="match status" value="1"/>
</dbReference>
<keyword evidence="3" id="KW-0547">Nucleotide-binding</keyword>
<dbReference type="AlphaFoldDB" id="A0A7R9QPQ5"/>
<dbReference type="EMBL" id="CAJPVJ010005081">
    <property type="protein sequence ID" value="CAG2169213.1"/>
    <property type="molecule type" value="Genomic_DNA"/>
</dbReference>
<dbReference type="GO" id="GO:0004674">
    <property type="term" value="F:protein serine/threonine kinase activity"/>
    <property type="evidence" value="ECO:0007669"/>
    <property type="project" value="UniProtKB-EC"/>
</dbReference>
<comment type="similarity">
    <text evidence="1">Belongs to the protein kinase superfamily. STE Ser/Thr protein kinase family. STE20 subfamily.</text>
</comment>
<dbReference type="InterPro" id="IPR011009">
    <property type="entry name" value="Kinase-like_dom_sf"/>
</dbReference>
<name>A0A7R9QPQ5_9ACAR</name>
<evidence type="ECO:0000256" key="3">
    <source>
        <dbReference type="ARBA" id="ARBA00022741"/>
    </source>
</evidence>
<evidence type="ECO:0000256" key="1">
    <source>
        <dbReference type="ARBA" id="ARBA00008874"/>
    </source>
</evidence>
<gene>
    <name evidence="5" type="ORF">ONB1V03_LOCUS8693</name>
</gene>
<accession>A0A7R9QPQ5</accession>
<sequence>YLNETPLKALYLIATHGKPDVKSREKLSPELVDFLDRCLETDVEKRSSAEELLSHTFLTKAESLSTITPLIRAAKKILNKH</sequence>
<evidence type="ECO:0000313" key="6">
    <source>
        <dbReference type="Proteomes" id="UP000728032"/>
    </source>
</evidence>
<dbReference type="Gene3D" id="1.10.510.10">
    <property type="entry name" value="Transferase(Phosphotransferase) domain 1"/>
    <property type="match status" value="1"/>
</dbReference>
<feature type="non-terminal residue" evidence="5">
    <location>
        <position position="81"/>
    </location>
</feature>
<proteinExistence type="inferred from homology"/>
<evidence type="ECO:0000256" key="4">
    <source>
        <dbReference type="ARBA" id="ARBA00022840"/>
    </source>
</evidence>
<dbReference type="InterPro" id="IPR051931">
    <property type="entry name" value="PAK3-like"/>
</dbReference>
<dbReference type="Proteomes" id="UP000728032">
    <property type="component" value="Unassembled WGS sequence"/>
</dbReference>
<reference evidence="5" key="1">
    <citation type="submission" date="2020-11" db="EMBL/GenBank/DDBJ databases">
        <authorList>
            <person name="Tran Van P."/>
        </authorList>
    </citation>
    <scope>NUCLEOTIDE SEQUENCE</scope>
</reference>
<dbReference type="EC" id="2.7.11.1" evidence="2"/>
<dbReference type="SUPFAM" id="SSF56112">
    <property type="entry name" value="Protein kinase-like (PK-like)"/>
    <property type="match status" value="1"/>
</dbReference>
<keyword evidence="6" id="KW-1185">Reference proteome</keyword>
<evidence type="ECO:0000256" key="2">
    <source>
        <dbReference type="ARBA" id="ARBA00012513"/>
    </source>
</evidence>
<protein>
    <recommendedName>
        <fullName evidence="2">non-specific serine/threonine protein kinase</fullName>
        <ecNumber evidence="2">2.7.11.1</ecNumber>
    </recommendedName>
</protein>